<dbReference type="InterPro" id="IPR051012">
    <property type="entry name" value="CellSynth/LPSAsmb/PSIAsmb"/>
</dbReference>
<feature type="repeat" description="TPR" evidence="3">
    <location>
        <begin position="467"/>
        <end position="500"/>
    </location>
</feature>
<feature type="repeat" description="TPR" evidence="3">
    <location>
        <begin position="535"/>
        <end position="568"/>
    </location>
</feature>
<dbReference type="Pfam" id="PF14559">
    <property type="entry name" value="TPR_19"/>
    <property type="match status" value="2"/>
</dbReference>
<keyword evidence="6" id="KW-1185">Reference proteome</keyword>
<dbReference type="Pfam" id="PF13432">
    <property type="entry name" value="TPR_16"/>
    <property type="match status" value="4"/>
</dbReference>
<dbReference type="AlphaFoldDB" id="A0A2Z5FSE2"/>
<dbReference type="SUPFAM" id="SSF48452">
    <property type="entry name" value="TPR-like"/>
    <property type="match status" value="4"/>
</dbReference>
<feature type="repeat" description="TPR" evidence="3">
    <location>
        <begin position="326"/>
        <end position="359"/>
    </location>
</feature>
<dbReference type="InterPro" id="IPR011990">
    <property type="entry name" value="TPR-like_helical_dom_sf"/>
</dbReference>
<dbReference type="Gene3D" id="1.25.40.10">
    <property type="entry name" value="Tetratricopeptide repeat domain"/>
    <property type="match status" value="7"/>
</dbReference>
<feature type="signal peptide" evidence="4">
    <location>
        <begin position="1"/>
        <end position="21"/>
    </location>
</feature>
<dbReference type="SMART" id="SM00028">
    <property type="entry name" value="TPR"/>
    <property type="match status" value="16"/>
</dbReference>
<feature type="chain" id="PRO_5016332759" evidence="4">
    <location>
        <begin position="22"/>
        <end position="873"/>
    </location>
</feature>
<dbReference type="Pfam" id="PF13414">
    <property type="entry name" value="TPR_11"/>
    <property type="match status" value="1"/>
</dbReference>
<evidence type="ECO:0000256" key="4">
    <source>
        <dbReference type="SAM" id="SignalP"/>
    </source>
</evidence>
<name>A0A2Z5FSE2_9BACT</name>
<feature type="repeat" description="TPR" evidence="3">
    <location>
        <begin position="705"/>
        <end position="738"/>
    </location>
</feature>
<organism evidence="5 6">
    <name type="scientific">Acidisarcina polymorpha</name>
    <dbReference type="NCBI Taxonomy" id="2211140"/>
    <lineage>
        <taxon>Bacteria</taxon>
        <taxon>Pseudomonadati</taxon>
        <taxon>Acidobacteriota</taxon>
        <taxon>Terriglobia</taxon>
        <taxon>Terriglobales</taxon>
        <taxon>Acidobacteriaceae</taxon>
        <taxon>Acidisarcina</taxon>
    </lineage>
</organism>
<evidence type="ECO:0000256" key="1">
    <source>
        <dbReference type="ARBA" id="ARBA00022737"/>
    </source>
</evidence>
<dbReference type="OrthoDB" id="101009at2"/>
<keyword evidence="2 3" id="KW-0802">TPR repeat</keyword>
<dbReference type="Proteomes" id="UP000253606">
    <property type="component" value="Chromosome"/>
</dbReference>
<evidence type="ECO:0000313" key="6">
    <source>
        <dbReference type="Proteomes" id="UP000253606"/>
    </source>
</evidence>
<dbReference type="Pfam" id="PF13181">
    <property type="entry name" value="TPR_8"/>
    <property type="match status" value="1"/>
</dbReference>
<dbReference type="InterPro" id="IPR019734">
    <property type="entry name" value="TPR_rpt"/>
</dbReference>
<dbReference type="PANTHER" id="PTHR45586">
    <property type="entry name" value="TPR REPEAT-CONTAINING PROTEIN PA4667"/>
    <property type="match status" value="1"/>
</dbReference>
<evidence type="ECO:0000256" key="2">
    <source>
        <dbReference type="ARBA" id="ARBA00022803"/>
    </source>
</evidence>
<dbReference type="RefSeq" id="WP_114205500.1">
    <property type="nucleotide sequence ID" value="NZ_CP030840.1"/>
</dbReference>
<keyword evidence="1" id="KW-0677">Repeat</keyword>
<dbReference type="PROSITE" id="PS50005">
    <property type="entry name" value="TPR"/>
    <property type="match status" value="9"/>
</dbReference>
<evidence type="ECO:0000256" key="3">
    <source>
        <dbReference type="PROSITE-ProRule" id="PRU00339"/>
    </source>
</evidence>
<reference evidence="5 6" key="1">
    <citation type="journal article" date="2018" name="Front. Microbiol.">
        <title>Hydrolytic Capabilities as a Key to Environmental Success: Chitinolytic and Cellulolytic Acidobacteria From Acidic Sub-arctic Soils and Boreal Peatlands.</title>
        <authorList>
            <person name="Belova S.E."/>
            <person name="Ravin N.V."/>
            <person name="Pankratov T.A."/>
            <person name="Rakitin A.L."/>
            <person name="Ivanova A.A."/>
            <person name="Beletsky A.V."/>
            <person name="Mardanov A.V."/>
            <person name="Sinninghe Damste J.S."/>
            <person name="Dedysh S.N."/>
        </authorList>
    </citation>
    <scope>NUCLEOTIDE SEQUENCE [LARGE SCALE GENOMIC DNA]</scope>
    <source>
        <strain evidence="5 6">SBC82</strain>
    </source>
</reference>
<feature type="repeat" description="TPR" evidence="3">
    <location>
        <begin position="77"/>
        <end position="110"/>
    </location>
</feature>
<feature type="repeat" description="TPR" evidence="3">
    <location>
        <begin position="142"/>
        <end position="175"/>
    </location>
</feature>
<dbReference type="Pfam" id="PF07719">
    <property type="entry name" value="TPR_2"/>
    <property type="match status" value="1"/>
</dbReference>
<accession>A0A2Z5FSE2</accession>
<dbReference type="KEGG" id="abas:ACPOL_0342"/>
<keyword evidence="4" id="KW-0732">Signal</keyword>
<proteinExistence type="predicted"/>
<feature type="repeat" description="TPR" evidence="3">
    <location>
        <begin position="224"/>
        <end position="257"/>
    </location>
</feature>
<dbReference type="PANTHER" id="PTHR45586:SF1">
    <property type="entry name" value="LIPOPOLYSACCHARIDE ASSEMBLY PROTEIN B"/>
    <property type="match status" value="1"/>
</dbReference>
<feature type="repeat" description="TPR" evidence="3">
    <location>
        <begin position="43"/>
        <end position="76"/>
    </location>
</feature>
<feature type="repeat" description="TPR" evidence="3">
    <location>
        <begin position="501"/>
        <end position="534"/>
    </location>
</feature>
<evidence type="ECO:0000313" key="5">
    <source>
        <dbReference type="EMBL" id="AXC09723.1"/>
    </source>
</evidence>
<gene>
    <name evidence="5" type="ORF">ACPOL_0342</name>
</gene>
<dbReference type="InterPro" id="IPR013105">
    <property type="entry name" value="TPR_2"/>
</dbReference>
<sequence length="873" mass="93976">MNGPLLGCGALLLLFGTPAFAQLPAACKPPASAAHPPPGTPPARVYDAVGAWFAEKGDLKCSVAAFEEALRLDPHSAEAHFDLGLARQREQRTDAAVREFQLALQHDPKLLQARCALGSALSDQAAAEAEFRKALASDPQLVCALDGLAQVLFNGGRYDAARDYWQQAVRLQPDDPDLQLALDTAVYKTAKARQADGQPPVEGSTVADAIRLLTGLIEKHPGTTAAHFTLGNIYANERRFREAADEYRIVVQQDSADTMALAAEVKALVDAAAFTDALAPARDYARLRPNEPSAHILLGMVYRGLGDYAKAEPELELGIAGAPEDFAARYQLGFVLAKLGKPGQALPQLRKAVALNPADKSAQFQLAAVLRSLGQTEEAGKIVEQFRKTTDVEFRNSQLTSDGIKANDLLEAGKPAEAAEIYRRMLEEKGDSAWTAYNLALALEAMHDTKGAEEALRRGIGVDPTLAKLRAELGRLELTDGDTESAQQSLQSAVDLEPQLVDARGNLAMIFARKGDLSTAEKLLRQALEDDPRYIEGHLNLGLILAQQGKLPGAKQELDQAVTLDPQGPDTLSTVGKALAQMGKMSEGVALLRKVVVLRPDLAAAHLDLALALADSYDLPAALAETGEAVRLAPQSGVAHFYRGRVLYDLGRATEAQPEFEIAHRLVPQIPEPPFYLALIAKQEGKYAAAAGLLEETVKLQPRNVMGWYLLGQCYEKQSDTDRAVAAWRQAIAIDPNLSQALFGLARALRSSDPDESGKFMARYTEIQKQRRILDSAGTLANNAVVAASAHDWPEATRQLSAAIAECGDCAVKADLHKKLGLIDCQDGDLNNGEKELLAAKALKPADPEIQRALQLIAEARNQHTTSAARKVD</sequence>
<dbReference type="EMBL" id="CP030840">
    <property type="protein sequence ID" value="AXC09723.1"/>
    <property type="molecule type" value="Genomic_DNA"/>
</dbReference>
<protein>
    <submittedName>
        <fullName evidence="5">Uncharacterized protein</fullName>
    </submittedName>
</protein>